<reference evidence="1 2" key="1">
    <citation type="journal article" date="2024" name="BMC Biol.">
        <title>Comparative genomics of Ascetosporea gives new insight into the evolutionary basis for animal parasitism in Rhizaria.</title>
        <authorList>
            <person name="Hiltunen Thoren M."/>
            <person name="Onut-Brannstrom I."/>
            <person name="Alfjorden A."/>
            <person name="Peckova H."/>
            <person name="Swords F."/>
            <person name="Hooper C."/>
            <person name="Holzer A.S."/>
            <person name="Bass D."/>
            <person name="Burki F."/>
        </authorList>
    </citation>
    <scope>NUCLEOTIDE SEQUENCE [LARGE SCALE GENOMIC DNA]</scope>
    <source>
        <strain evidence="1">20-A016</strain>
    </source>
</reference>
<dbReference type="Proteomes" id="UP001439008">
    <property type="component" value="Unassembled WGS sequence"/>
</dbReference>
<sequence length="135" mass="15205">LNKVQNQELDKHESGRNEDIDYNVFLGYIINISLSIAAVHRQTGFSVYVFNDTSYTPPSTDGLVFAHNPATCPNQMMNVTVNRVAKGIALYNSKTFPLQTRCAGYSRQHAVIEICEVRVMGKVDFITICIVEYVR</sequence>
<keyword evidence="2" id="KW-1185">Reference proteome</keyword>
<gene>
    <name evidence="1" type="ORF">MHBO_004483</name>
</gene>
<organism evidence="1 2">
    <name type="scientific">Bonamia ostreae</name>
    <dbReference type="NCBI Taxonomy" id="126728"/>
    <lineage>
        <taxon>Eukaryota</taxon>
        <taxon>Sar</taxon>
        <taxon>Rhizaria</taxon>
        <taxon>Endomyxa</taxon>
        <taxon>Ascetosporea</taxon>
        <taxon>Haplosporida</taxon>
        <taxon>Bonamia</taxon>
    </lineage>
</organism>
<proteinExistence type="predicted"/>
<dbReference type="EMBL" id="JBDODL010004134">
    <property type="protein sequence ID" value="MES1922952.1"/>
    <property type="molecule type" value="Genomic_DNA"/>
</dbReference>
<accession>A0ABV2ATI3</accession>
<name>A0ABV2ATI3_9EUKA</name>
<comment type="caution">
    <text evidence="1">The sequence shown here is derived from an EMBL/GenBank/DDBJ whole genome shotgun (WGS) entry which is preliminary data.</text>
</comment>
<feature type="non-terminal residue" evidence="1">
    <location>
        <position position="1"/>
    </location>
</feature>
<evidence type="ECO:0000313" key="2">
    <source>
        <dbReference type="Proteomes" id="UP001439008"/>
    </source>
</evidence>
<protein>
    <submittedName>
        <fullName evidence="1">Uncharacterized protein</fullName>
    </submittedName>
</protein>
<evidence type="ECO:0000313" key="1">
    <source>
        <dbReference type="EMBL" id="MES1922952.1"/>
    </source>
</evidence>